<evidence type="ECO:0000313" key="4">
    <source>
        <dbReference type="Proteomes" id="UP000076154"/>
    </source>
</evidence>
<dbReference type="AlphaFoldDB" id="A0A369JYN1"/>
<dbReference type="PANTHER" id="PTHR11559">
    <property type="entry name" value="CARBOXYLESTERASE"/>
    <property type="match status" value="1"/>
</dbReference>
<sequence length="113" mass="11946">MVTEKGSRHFFLTVALALLAIEGSFAASTESRSLTVDHKPGTFRGVLTSSGIQKWLGIPYALPPTGARRFKAPVPIHRRSPGVVDVSAFGHACTQASAELGAPTSEDCLVLNI</sequence>
<organism evidence="3 4">
    <name type="scientific">Hypsizygus marmoreus</name>
    <name type="common">White beech mushroom</name>
    <name type="synonym">Agaricus marmoreus</name>
    <dbReference type="NCBI Taxonomy" id="39966"/>
    <lineage>
        <taxon>Eukaryota</taxon>
        <taxon>Fungi</taxon>
        <taxon>Dikarya</taxon>
        <taxon>Basidiomycota</taxon>
        <taxon>Agaricomycotina</taxon>
        <taxon>Agaricomycetes</taxon>
        <taxon>Agaricomycetidae</taxon>
        <taxon>Agaricales</taxon>
        <taxon>Tricholomatineae</taxon>
        <taxon>Lyophyllaceae</taxon>
        <taxon>Hypsizygus</taxon>
    </lineage>
</organism>
<feature type="chain" id="PRO_5016793646" description="Carboxylesterase type B domain-containing protein" evidence="1">
    <location>
        <begin position="27"/>
        <end position="113"/>
    </location>
</feature>
<gene>
    <name evidence="3" type="ORF">Hypma_006356</name>
</gene>
<dbReference type="Proteomes" id="UP000076154">
    <property type="component" value="Unassembled WGS sequence"/>
</dbReference>
<dbReference type="Pfam" id="PF00135">
    <property type="entry name" value="COesterase"/>
    <property type="match status" value="1"/>
</dbReference>
<protein>
    <recommendedName>
        <fullName evidence="2">Carboxylesterase type B domain-containing protein</fullName>
    </recommendedName>
</protein>
<comment type="caution">
    <text evidence="3">The sequence shown here is derived from an EMBL/GenBank/DDBJ whole genome shotgun (WGS) entry which is preliminary data.</text>
</comment>
<evidence type="ECO:0000313" key="3">
    <source>
        <dbReference type="EMBL" id="RDB26340.1"/>
    </source>
</evidence>
<keyword evidence="1" id="KW-0732">Signal</keyword>
<dbReference type="STRING" id="39966.A0A369JYN1"/>
<reference evidence="3" key="1">
    <citation type="submission" date="2018-04" db="EMBL/GenBank/DDBJ databases">
        <title>Whole genome sequencing of Hypsizygus marmoreus.</title>
        <authorList>
            <person name="Choi I.-G."/>
            <person name="Min B."/>
            <person name="Kim J.-G."/>
            <person name="Kim S."/>
            <person name="Oh Y.-L."/>
            <person name="Kong W.-S."/>
            <person name="Park H."/>
            <person name="Jeong J."/>
            <person name="Song E.-S."/>
        </authorList>
    </citation>
    <scope>NUCLEOTIDE SEQUENCE [LARGE SCALE GENOMIC DNA]</scope>
    <source>
        <strain evidence="3">51987-8</strain>
    </source>
</reference>
<evidence type="ECO:0000259" key="2">
    <source>
        <dbReference type="Pfam" id="PF00135"/>
    </source>
</evidence>
<dbReference type="InterPro" id="IPR029058">
    <property type="entry name" value="AB_hydrolase_fold"/>
</dbReference>
<accession>A0A369JYN1</accession>
<dbReference type="InParanoid" id="A0A369JYN1"/>
<proteinExistence type="predicted"/>
<feature type="signal peptide" evidence="1">
    <location>
        <begin position="1"/>
        <end position="26"/>
    </location>
</feature>
<dbReference type="InterPro" id="IPR002018">
    <property type="entry name" value="CarbesteraseB"/>
</dbReference>
<dbReference type="Gene3D" id="3.40.50.1820">
    <property type="entry name" value="alpha/beta hydrolase"/>
    <property type="match status" value="1"/>
</dbReference>
<evidence type="ECO:0000256" key="1">
    <source>
        <dbReference type="SAM" id="SignalP"/>
    </source>
</evidence>
<name>A0A369JYN1_HYPMA</name>
<dbReference type="OrthoDB" id="408631at2759"/>
<dbReference type="EMBL" id="LUEZ02000040">
    <property type="protein sequence ID" value="RDB26340.1"/>
    <property type="molecule type" value="Genomic_DNA"/>
</dbReference>
<feature type="domain" description="Carboxylesterase type B" evidence="2">
    <location>
        <begin position="35"/>
        <end position="113"/>
    </location>
</feature>
<keyword evidence="4" id="KW-1185">Reference proteome</keyword>
<dbReference type="SUPFAM" id="SSF53474">
    <property type="entry name" value="alpha/beta-Hydrolases"/>
    <property type="match status" value="1"/>
</dbReference>
<dbReference type="InterPro" id="IPR050309">
    <property type="entry name" value="Type-B_Carboxylest/Lipase"/>
</dbReference>